<evidence type="ECO:0000256" key="2">
    <source>
        <dbReference type="ARBA" id="ARBA00022741"/>
    </source>
</evidence>
<dbReference type="PANTHER" id="PTHR11088:SF89">
    <property type="entry name" value="TRNA DIMETHYLALLYLTRANSFERASE"/>
    <property type="match status" value="1"/>
</dbReference>
<accession>A0ABU7C633</accession>
<dbReference type="Pfam" id="PF01715">
    <property type="entry name" value="IPPT"/>
    <property type="match status" value="1"/>
</dbReference>
<protein>
    <submittedName>
        <fullName evidence="4">Uncharacterized protein</fullName>
    </submittedName>
</protein>
<dbReference type="Proteomes" id="UP001345963">
    <property type="component" value="Unassembled WGS sequence"/>
</dbReference>
<dbReference type="PANTHER" id="PTHR11088">
    <property type="entry name" value="TRNA DIMETHYLALLYLTRANSFERASE"/>
    <property type="match status" value="1"/>
</dbReference>
<keyword evidence="1" id="KW-0808">Transferase</keyword>
<comment type="caution">
    <text evidence="4">The sequence shown here is derived from an EMBL/GenBank/DDBJ whole genome shotgun (WGS) entry which is preliminary data.</text>
</comment>
<sequence>MEGRIRGTQSPLGVHKCHNKRRKVCILMGYVSSASYSQDYQHGIFQSIGMKEFHDYLTAPESSSQQEKDKLRDKGIEALKIATKRYARKQNKWVRNRFLKREYLSASSRSGQRGWRCLGDSQISCRSRMDTCPRKLASSLVAARFTSECAFKHPERCLCPTSSMPFSKPAS</sequence>
<dbReference type="InterPro" id="IPR039657">
    <property type="entry name" value="Dimethylallyltransferase"/>
</dbReference>
<keyword evidence="3" id="KW-0067">ATP-binding</keyword>
<keyword evidence="2" id="KW-0547">Nucleotide-binding</keyword>
<proteinExistence type="predicted"/>
<evidence type="ECO:0000313" key="4">
    <source>
        <dbReference type="EMBL" id="MED6258417.1"/>
    </source>
</evidence>
<dbReference type="Gene3D" id="1.10.287.890">
    <property type="entry name" value="Crystal structure of tRNA isopentenylpyrophosphate transferase (bh2366) domain"/>
    <property type="match status" value="1"/>
</dbReference>
<evidence type="ECO:0000256" key="3">
    <source>
        <dbReference type="ARBA" id="ARBA00022840"/>
    </source>
</evidence>
<organism evidence="4 5">
    <name type="scientific">Ataeniobius toweri</name>
    <dbReference type="NCBI Taxonomy" id="208326"/>
    <lineage>
        <taxon>Eukaryota</taxon>
        <taxon>Metazoa</taxon>
        <taxon>Chordata</taxon>
        <taxon>Craniata</taxon>
        <taxon>Vertebrata</taxon>
        <taxon>Euteleostomi</taxon>
        <taxon>Actinopterygii</taxon>
        <taxon>Neopterygii</taxon>
        <taxon>Teleostei</taxon>
        <taxon>Neoteleostei</taxon>
        <taxon>Acanthomorphata</taxon>
        <taxon>Ovalentaria</taxon>
        <taxon>Atherinomorphae</taxon>
        <taxon>Cyprinodontiformes</taxon>
        <taxon>Goodeidae</taxon>
        <taxon>Ataeniobius</taxon>
    </lineage>
</organism>
<evidence type="ECO:0000313" key="5">
    <source>
        <dbReference type="Proteomes" id="UP001345963"/>
    </source>
</evidence>
<gene>
    <name evidence="4" type="ORF">ATANTOWER_007083</name>
</gene>
<keyword evidence="5" id="KW-1185">Reference proteome</keyword>
<reference evidence="4 5" key="1">
    <citation type="submission" date="2021-07" db="EMBL/GenBank/DDBJ databases">
        <authorList>
            <person name="Palmer J.M."/>
        </authorList>
    </citation>
    <scope>NUCLEOTIDE SEQUENCE [LARGE SCALE GENOMIC DNA]</scope>
    <source>
        <strain evidence="4 5">AT_MEX2019</strain>
        <tissue evidence="4">Muscle</tissue>
    </source>
</reference>
<evidence type="ECO:0000256" key="1">
    <source>
        <dbReference type="ARBA" id="ARBA00022679"/>
    </source>
</evidence>
<name>A0ABU7C633_9TELE</name>
<dbReference type="EMBL" id="JAHUTI010080490">
    <property type="protein sequence ID" value="MED6258417.1"/>
    <property type="molecule type" value="Genomic_DNA"/>
</dbReference>